<dbReference type="SFLD" id="SFLDG01140">
    <property type="entry name" value="C2.B:_Phosphomannomutase_and_P"/>
    <property type="match status" value="1"/>
</dbReference>
<dbReference type="Pfam" id="PF08282">
    <property type="entry name" value="Hydrolase_3"/>
    <property type="match status" value="1"/>
</dbReference>
<dbReference type="PANTHER" id="PTHR10000:SF53">
    <property type="entry name" value="5-AMINO-6-(5-PHOSPHO-D-RIBITYLAMINO)URACIL PHOSPHATASE YBJI-RELATED"/>
    <property type="match status" value="1"/>
</dbReference>
<proteinExistence type="predicted"/>
<accession>A0A844G277</accession>
<dbReference type="GO" id="GO:0005829">
    <property type="term" value="C:cytosol"/>
    <property type="evidence" value="ECO:0007669"/>
    <property type="project" value="TreeGrafter"/>
</dbReference>
<dbReference type="PROSITE" id="PS01228">
    <property type="entry name" value="COF_1"/>
    <property type="match status" value="1"/>
</dbReference>
<evidence type="ECO:0000313" key="2">
    <source>
        <dbReference type="Proteomes" id="UP000435649"/>
    </source>
</evidence>
<evidence type="ECO:0000313" key="1">
    <source>
        <dbReference type="EMBL" id="MST97820.1"/>
    </source>
</evidence>
<organism evidence="1 2">
    <name type="scientific">Victivallis lenta</name>
    <dbReference type="NCBI Taxonomy" id="2606640"/>
    <lineage>
        <taxon>Bacteria</taxon>
        <taxon>Pseudomonadati</taxon>
        <taxon>Lentisphaerota</taxon>
        <taxon>Lentisphaeria</taxon>
        <taxon>Victivallales</taxon>
        <taxon>Victivallaceae</taxon>
        <taxon>Victivallis</taxon>
    </lineage>
</organism>
<dbReference type="SFLD" id="SFLDS00003">
    <property type="entry name" value="Haloacid_Dehalogenase"/>
    <property type="match status" value="1"/>
</dbReference>
<dbReference type="GO" id="GO:0000287">
    <property type="term" value="F:magnesium ion binding"/>
    <property type="evidence" value="ECO:0007669"/>
    <property type="project" value="TreeGrafter"/>
</dbReference>
<dbReference type="InterPro" id="IPR006379">
    <property type="entry name" value="HAD-SF_hydro_IIB"/>
</dbReference>
<dbReference type="RefSeq" id="WP_106055375.1">
    <property type="nucleotide sequence ID" value="NZ_VUNS01000013.1"/>
</dbReference>
<dbReference type="NCBIfam" id="TIGR01484">
    <property type="entry name" value="HAD-SF-IIB"/>
    <property type="match status" value="1"/>
</dbReference>
<sequence>MIRLVAADMDGTLLNSRGEIPAGFGDAVRALSGNGVRFAVASGRQYEGVVNYFDGLRDEIIFLCENGARVVWRGEDIFLSEVPFPKLSEPAELIRSIPNAYPLICGTGAAWIESDDAVLLENASIYYKRLEIVPDVLEAAKHDRICKIAAFDADGAESNSYPPLRRFEDRFRVTLSARCWVDLMNPGVDKGLAMRKLQEYFGCSPEETMAFGDYLNDVPMMEYSFYSYAMANAHPDLKLLCRYETLSNDENGVMTAMRERFPFL</sequence>
<gene>
    <name evidence="1" type="ORF">FYJ85_12310</name>
</gene>
<protein>
    <submittedName>
        <fullName evidence="1">HAD family phosphatase</fullName>
    </submittedName>
</protein>
<dbReference type="Gene3D" id="3.40.50.1000">
    <property type="entry name" value="HAD superfamily/HAD-like"/>
    <property type="match status" value="1"/>
</dbReference>
<dbReference type="Gene3D" id="3.30.1240.10">
    <property type="match status" value="1"/>
</dbReference>
<dbReference type="Proteomes" id="UP000435649">
    <property type="component" value="Unassembled WGS sequence"/>
</dbReference>
<keyword evidence="2" id="KW-1185">Reference proteome</keyword>
<dbReference type="InterPro" id="IPR036412">
    <property type="entry name" value="HAD-like_sf"/>
</dbReference>
<dbReference type="PANTHER" id="PTHR10000">
    <property type="entry name" value="PHOSPHOSERINE PHOSPHATASE"/>
    <property type="match status" value="1"/>
</dbReference>
<dbReference type="AlphaFoldDB" id="A0A844G277"/>
<comment type="caution">
    <text evidence="1">The sequence shown here is derived from an EMBL/GenBank/DDBJ whole genome shotgun (WGS) entry which is preliminary data.</text>
</comment>
<dbReference type="NCBIfam" id="TIGR00099">
    <property type="entry name" value="Cof-subfamily"/>
    <property type="match status" value="1"/>
</dbReference>
<name>A0A844G277_9BACT</name>
<dbReference type="InterPro" id="IPR000150">
    <property type="entry name" value="Cof"/>
</dbReference>
<dbReference type="EMBL" id="VUNS01000013">
    <property type="protein sequence ID" value="MST97820.1"/>
    <property type="molecule type" value="Genomic_DNA"/>
</dbReference>
<dbReference type="CDD" id="cd07518">
    <property type="entry name" value="HAD_YbiV-Like"/>
    <property type="match status" value="1"/>
</dbReference>
<dbReference type="InterPro" id="IPR023214">
    <property type="entry name" value="HAD_sf"/>
</dbReference>
<dbReference type="SUPFAM" id="SSF56784">
    <property type="entry name" value="HAD-like"/>
    <property type="match status" value="1"/>
</dbReference>
<reference evidence="1 2" key="1">
    <citation type="submission" date="2019-08" db="EMBL/GenBank/DDBJ databases">
        <title>In-depth cultivation of the pig gut microbiome towards novel bacterial diversity and tailored functional studies.</title>
        <authorList>
            <person name="Wylensek D."/>
            <person name="Hitch T.C.A."/>
            <person name="Clavel T."/>
        </authorList>
    </citation>
    <scope>NUCLEOTIDE SEQUENCE [LARGE SCALE GENOMIC DNA]</scope>
    <source>
        <strain evidence="1 2">BBE-744-WT-12</strain>
    </source>
</reference>
<dbReference type="GO" id="GO:0016791">
    <property type="term" value="F:phosphatase activity"/>
    <property type="evidence" value="ECO:0007669"/>
    <property type="project" value="TreeGrafter"/>
</dbReference>